<dbReference type="PANTHER" id="PTHR30435">
    <property type="entry name" value="FLAGELLAR PROTEIN"/>
    <property type="match status" value="1"/>
</dbReference>
<dbReference type="NCBIfam" id="TIGR01395">
    <property type="entry name" value="FlgC"/>
    <property type="match status" value="1"/>
</dbReference>
<dbReference type="InterPro" id="IPR010930">
    <property type="entry name" value="Flg_bb/hook_C_dom"/>
</dbReference>
<dbReference type="InterPro" id="IPR019776">
    <property type="entry name" value="Flagellar_basal_body_rod_CS"/>
</dbReference>
<dbReference type="PROSITE" id="PS00588">
    <property type="entry name" value="FLAGELLA_BB_ROD"/>
    <property type="match status" value="1"/>
</dbReference>
<proteinExistence type="inferred from homology"/>
<evidence type="ECO:0000313" key="9">
    <source>
        <dbReference type="EMBL" id="SFQ18195.1"/>
    </source>
</evidence>
<dbReference type="STRING" id="126156.SAMN05421670_1235"/>
<evidence type="ECO:0000256" key="6">
    <source>
        <dbReference type="RuleBase" id="RU362062"/>
    </source>
</evidence>
<dbReference type="GO" id="GO:0071978">
    <property type="term" value="P:bacterial-type flagellum-dependent swarming motility"/>
    <property type="evidence" value="ECO:0007669"/>
    <property type="project" value="TreeGrafter"/>
</dbReference>
<dbReference type="Pfam" id="PF00460">
    <property type="entry name" value="Flg_bb_rod"/>
    <property type="match status" value="1"/>
</dbReference>
<keyword evidence="10" id="KW-1185">Reference proteome</keyword>
<comment type="subunit">
    <text evidence="5 6">The basal body constitutes a major portion of the flagellar organelle and consists of four rings (L,P,S, and M) mounted on a central rod. The rod consists of about 26 subunits of FlgG in the distal portion, and FlgB, FlgC and FlgF are thought to build up the proximal portion of the rod with about 6 subunits each.</text>
</comment>
<evidence type="ECO:0000259" key="7">
    <source>
        <dbReference type="Pfam" id="PF00460"/>
    </source>
</evidence>
<evidence type="ECO:0000256" key="1">
    <source>
        <dbReference type="ARBA" id="ARBA00004117"/>
    </source>
</evidence>
<gene>
    <name evidence="9" type="ORF">SAMN05421670_1235</name>
</gene>
<dbReference type="Proteomes" id="UP000198734">
    <property type="component" value="Unassembled WGS sequence"/>
</dbReference>
<dbReference type="GO" id="GO:0030694">
    <property type="term" value="C:bacterial-type flagellum basal body, rod"/>
    <property type="evidence" value="ECO:0007669"/>
    <property type="project" value="UniProtKB-UniRule"/>
</dbReference>
<dbReference type="InterPro" id="IPR001444">
    <property type="entry name" value="Flag_bb_rod_N"/>
</dbReference>
<evidence type="ECO:0000256" key="5">
    <source>
        <dbReference type="ARBA" id="ARBA00025933"/>
    </source>
</evidence>
<dbReference type="Pfam" id="PF06429">
    <property type="entry name" value="Flg_bbr_C"/>
    <property type="match status" value="1"/>
</dbReference>
<sequence length="153" mass="16879">MSIFHGMNTTASALTAQRLRMDVISSNMANVDTTRAKLVNGEWQAYRRKSVTLKPIDGNFSNFLNVAMGSTDNRSVGNGVKVTNVKEDTETPFKLVYDPTHIDADENGYVEMPNVDPLKEMVDLISATRSYEANVTVFNANKAMLSKALEIGK</sequence>
<comment type="similarity">
    <text evidence="2">Belongs to the flagella basal body rod proteins family.</text>
</comment>
<keyword evidence="4 6" id="KW-0975">Bacterial flagellum</keyword>
<evidence type="ECO:0000313" key="10">
    <source>
        <dbReference type="Proteomes" id="UP000198734"/>
    </source>
</evidence>
<protein>
    <recommendedName>
        <fullName evidence="3 6">Flagellar basal-body rod protein FlgC</fullName>
    </recommendedName>
</protein>
<keyword evidence="9" id="KW-0282">Flagellum</keyword>
<comment type="subcellular location">
    <subcellularLocation>
        <location evidence="1 6">Bacterial flagellum basal body</location>
    </subcellularLocation>
</comment>
<keyword evidence="9" id="KW-0969">Cilium</keyword>
<feature type="domain" description="Flagellar basal body rod protein N-terminal" evidence="7">
    <location>
        <begin position="7"/>
        <end position="37"/>
    </location>
</feature>
<dbReference type="AlphaFoldDB" id="A0A1I5WEQ4"/>
<feature type="domain" description="Flagellar basal-body/hook protein C-terminal" evidence="8">
    <location>
        <begin position="107"/>
        <end position="150"/>
    </location>
</feature>
<evidence type="ECO:0000256" key="3">
    <source>
        <dbReference type="ARBA" id="ARBA00017941"/>
    </source>
</evidence>
<dbReference type="InterPro" id="IPR006299">
    <property type="entry name" value="FlgC"/>
</dbReference>
<reference evidence="10" key="1">
    <citation type="submission" date="2016-10" db="EMBL/GenBank/DDBJ databases">
        <authorList>
            <person name="Varghese N."/>
            <person name="Submissions S."/>
        </authorList>
    </citation>
    <scope>NUCLEOTIDE SEQUENCE [LARGE SCALE GENOMIC DNA]</scope>
    <source>
        <strain evidence="10">DSM 11706</strain>
    </source>
</reference>
<name>A0A1I5WEQ4_9BACI</name>
<dbReference type="EMBL" id="FOXU01000001">
    <property type="protein sequence ID" value="SFQ18195.1"/>
    <property type="molecule type" value="Genomic_DNA"/>
</dbReference>
<evidence type="ECO:0000256" key="2">
    <source>
        <dbReference type="ARBA" id="ARBA00009677"/>
    </source>
</evidence>
<organism evidence="9 10">
    <name type="scientific">Psychrobacillus psychrotolerans</name>
    <dbReference type="NCBI Taxonomy" id="126156"/>
    <lineage>
        <taxon>Bacteria</taxon>
        <taxon>Bacillati</taxon>
        <taxon>Bacillota</taxon>
        <taxon>Bacilli</taxon>
        <taxon>Bacillales</taxon>
        <taxon>Bacillaceae</taxon>
        <taxon>Psychrobacillus</taxon>
    </lineage>
</organism>
<evidence type="ECO:0000256" key="4">
    <source>
        <dbReference type="ARBA" id="ARBA00023143"/>
    </source>
</evidence>
<keyword evidence="9" id="KW-0966">Cell projection</keyword>
<evidence type="ECO:0000259" key="8">
    <source>
        <dbReference type="Pfam" id="PF06429"/>
    </source>
</evidence>
<dbReference type="RefSeq" id="WP_093535162.1">
    <property type="nucleotide sequence ID" value="NZ_FOXU01000001.1"/>
</dbReference>
<accession>A0A1I5WEQ4</accession>
<dbReference type="PANTHER" id="PTHR30435:SF2">
    <property type="entry name" value="FLAGELLAR BASAL-BODY ROD PROTEIN FLGC"/>
    <property type="match status" value="1"/>
</dbReference>
<dbReference type="OrthoDB" id="9794148at2"/>